<evidence type="ECO:0000256" key="1">
    <source>
        <dbReference type="ARBA" id="ARBA00001913"/>
    </source>
</evidence>
<dbReference type="EMBL" id="JAFBMS010000017">
    <property type="protein sequence ID" value="KAG9345857.1"/>
    <property type="molecule type" value="Genomic_DNA"/>
</dbReference>
<dbReference type="GO" id="GO:0004435">
    <property type="term" value="F:phosphatidylinositol-4,5-bisphosphate phospholipase C activity"/>
    <property type="evidence" value="ECO:0007669"/>
    <property type="project" value="UniProtKB-EC"/>
</dbReference>
<dbReference type="Gene3D" id="3.20.20.190">
    <property type="entry name" value="Phosphatidylinositol (PI) phosphodiesterase"/>
    <property type="match status" value="1"/>
</dbReference>
<evidence type="ECO:0000259" key="11">
    <source>
        <dbReference type="SMART" id="SM00148"/>
    </source>
</evidence>
<evidence type="ECO:0000313" key="12">
    <source>
        <dbReference type="EMBL" id="KAG9345857.1"/>
    </source>
</evidence>
<dbReference type="SMART" id="SM00148">
    <property type="entry name" value="PLCXc"/>
    <property type="match status" value="1"/>
</dbReference>
<evidence type="ECO:0000256" key="2">
    <source>
        <dbReference type="ARBA" id="ARBA00004496"/>
    </source>
</evidence>
<comment type="subcellular location">
    <subcellularLocation>
        <location evidence="2">Cytoplasm</location>
    </subcellularLocation>
</comment>
<dbReference type="GO" id="GO:0016042">
    <property type="term" value="P:lipid catabolic process"/>
    <property type="evidence" value="ECO:0007669"/>
    <property type="project" value="UniProtKB-KW"/>
</dbReference>
<keyword evidence="7" id="KW-0442">Lipid degradation</keyword>
<keyword evidence="13" id="KW-1185">Reference proteome</keyword>
<dbReference type="PANTHER" id="PTHR10336:SF29">
    <property type="entry name" value="1-PHOSPHATIDYLINOSITOL 4,5-BISPHOSPHATE PHOSPHODIESTERASE ZETA-1"/>
    <property type="match status" value="1"/>
</dbReference>
<dbReference type="GO" id="GO:0005737">
    <property type="term" value="C:cytoplasm"/>
    <property type="evidence" value="ECO:0007669"/>
    <property type="project" value="UniProtKB-SubCell"/>
</dbReference>
<protein>
    <recommendedName>
        <fullName evidence="3">phosphoinositide phospholipase C</fullName>
        <ecNumber evidence="3">3.1.4.11</ecNumber>
    </recommendedName>
</protein>
<evidence type="ECO:0000256" key="9">
    <source>
        <dbReference type="ARBA" id="ARBA00023224"/>
    </source>
</evidence>
<comment type="cofactor">
    <cofactor evidence="1">
        <name>Ca(2+)</name>
        <dbReference type="ChEBI" id="CHEBI:29108"/>
    </cofactor>
</comment>
<dbReference type="FunFam" id="1.10.238.10:FF:000005">
    <property type="entry name" value="Phosphoinositide phospholipase C"/>
    <property type="match status" value="1"/>
</dbReference>
<evidence type="ECO:0000256" key="4">
    <source>
        <dbReference type="ARBA" id="ARBA00022490"/>
    </source>
</evidence>
<evidence type="ECO:0000256" key="3">
    <source>
        <dbReference type="ARBA" id="ARBA00012368"/>
    </source>
</evidence>
<dbReference type="GO" id="GO:0060470">
    <property type="term" value="P:positive regulation of cytosolic calcium ion concentration involved in egg activation"/>
    <property type="evidence" value="ECO:0007669"/>
    <property type="project" value="TreeGrafter"/>
</dbReference>
<comment type="caution">
    <text evidence="12">The sequence shown here is derived from an EMBL/GenBank/DDBJ whole genome shotgun (WGS) entry which is preliminary data.</text>
</comment>
<dbReference type="GO" id="GO:0005634">
    <property type="term" value="C:nucleus"/>
    <property type="evidence" value="ECO:0007669"/>
    <property type="project" value="TreeGrafter"/>
</dbReference>
<evidence type="ECO:0000256" key="7">
    <source>
        <dbReference type="ARBA" id="ARBA00022963"/>
    </source>
</evidence>
<sequence length="238" mass="26881">MSEEQPGPAPASRRKEIQHIFDHYACGGDRLPTAGLLQFLRRDQGEASADDEVAESLIDEYEIDETEREKKMMTFNGFLRYMESRSCCVLNQEHTRVYQDMDLPLCHYFISSSHNTYLTADQLVGKSHLFAYKRSPASQCKMADAEKSLLIEKNTLYEQLVNGVGGGHPQQQVMAHYLTSILGDKLLDSSLDLSSATELPSPQVLSNSWISPVTVRYFTPAPETNPVDLPRENGYEQR</sequence>
<evidence type="ECO:0000313" key="13">
    <source>
        <dbReference type="Proteomes" id="UP000824540"/>
    </source>
</evidence>
<keyword evidence="9" id="KW-0807">Transducer</keyword>
<dbReference type="InterPro" id="IPR011992">
    <property type="entry name" value="EF-hand-dom_pair"/>
</dbReference>
<dbReference type="InterPro" id="IPR015359">
    <property type="entry name" value="PLC_EF-hand-like"/>
</dbReference>
<keyword evidence="4" id="KW-0963">Cytoplasm</keyword>
<dbReference type="EC" id="3.1.4.11" evidence="3"/>
<dbReference type="GO" id="GO:0035556">
    <property type="term" value="P:intracellular signal transduction"/>
    <property type="evidence" value="ECO:0007669"/>
    <property type="project" value="InterPro"/>
</dbReference>
<keyword evidence="5" id="KW-0378">Hydrolase</keyword>
<dbReference type="InterPro" id="IPR017946">
    <property type="entry name" value="PLC-like_Pdiesterase_TIM-brl"/>
</dbReference>
<dbReference type="PANTHER" id="PTHR10336">
    <property type="entry name" value="PHOSPHOINOSITIDE-SPECIFIC PHOSPHOLIPASE C FAMILY PROTEIN"/>
    <property type="match status" value="1"/>
</dbReference>
<name>A0A8T2PAY1_9TELE</name>
<comment type="catalytic activity">
    <reaction evidence="10">
        <text>a 1,2-diacyl-sn-glycero-3-phospho-(1D-myo-inositol-4,5-bisphosphate) + H2O = 1D-myo-inositol 1,4,5-trisphosphate + a 1,2-diacyl-sn-glycerol + H(+)</text>
        <dbReference type="Rhea" id="RHEA:33179"/>
        <dbReference type="ChEBI" id="CHEBI:15377"/>
        <dbReference type="ChEBI" id="CHEBI:15378"/>
        <dbReference type="ChEBI" id="CHEBI:17815"/>
        <dbReference type="ChEBI" id="CHEBI:58456"/>
        <dbReference type="ChEBI" id="CHEBI:203600"/>
        <dbReference type="EC" id="3.1.4.11"/>
    </reaction>
    <physiologicalReaction direction="left-to-right" evidence="10">
        <dbReference type="Rhea" id="RHEA:33180"/>
    </physiologicalReaction>
</comment>
<accession>A0A8T2PAY1</accession>
<dbReference type="Gene3D" id="1.10.238.10">
    <property type="entry name" value="EF-hand"/>
    <property type="match status" value="1"/>
</dbReference>
<dbReference type="OrthoDB" id="269822at2759"/>
<dbReference type="AlphaFoldDB" id="A0A8T2PAY1"/>
<dbReference type="PROSITE" id="PS50007">
    <property type="entry name" value="PIPLC_X_DOMAIN"/>
    <property type="match status" value="2"/>
</dbReference>
<organism evidence="12 13">
    <name type="scientific">Albula glossodonta</name>
    <name type="common">roundjaw bonefish</name>
    <dbReference type="NCBI Taxonomy" id="121402"/>
    <lineage>
        <taxon>Eukaryota</taxon>
        <taxon>Metazoa</taxon>
        <taxon>Chordata</taxon>
        <taxon>Craniata</taxon>
        <taxon>Vertebrata</taxon>
        <taxon>Euteleostomi</taxon>
        <taxon>Actinopterygii</taxon>
        <taxon>Neopterygii</taxon>
        <taxon>Teleostei</taxon>
        <taxon>Albuliformes</taxon>
        <taxon>Albulidae</taxon>
        <taxon>Albula</taxon>
    </lineage>
</organism>
<evidence type="ECO:0000256" key="6">
    <source>
        <dbReference type="ARBA" id="ARBA00022837"/>
    </source>
</evidence>
<dbReference type="InterPro" id="IPR000909">
    <property type="entry name" value="PLipase_C_PInositol-sp_X_dom"/>
</dbReference>
<evidence type="ECO:0000256" key="10">
    <source>
        <dbReference type="ARBA" id="ARBA00023674"/>
    </source>
</evidence>
<dbReference type="Pfam" id="PF00388">
    <property type="entry name" value="PI-PLC-X"/>
    <property type="match status" value="1"/>
</dbReference>
<dbReference type="SUPFAM" id="SSF51695">
    <property type="entry name" value="PLC-like phosphodiesterases"/>
    <property type="match status" value="1"/>
</dbReference>
<gene>
    <name evidence="12" type="ORF">JZ751_009013</name>
</gene>
<dbReference type="InterPro" id="IPR001192">
    <property type="entry name" value="PI-PLC_fam"/>
</dbReference>
<evidence type="ECO:0000256" key="8">
    <source>
        <dbReference type="ARBA" id="ARBA00023098"/>
    </source>
</evidence>
<keyword evidence="6" id="KW-0106">Calcium</keyword>
<reference evidence="12" key="1">
    <citation type="thesis" date="2021" institute="BYU ScholarsArchive" country="Provo, UT, USA">
        <title>Applications of and Algorithms for Genome Assembly and Genomic Analyses with an Emphasis on Marine Teleosts.</title>
        <authorList>
            <person name="Pickett B.D."/>
        </authorList>
    </citation>
    <scope>NUCLEOTIDE SEQUENCE</scope>
    <source>
        <strain evidence="12">HI-2016</strain>
    </source>
</reference>
<keyword evidence="8" id="KW-0443">Lipid metabolism</keyword>
<dbReference type="Proteomes" id="UP000824540">
    <property type="component" value="Unassembled WGS sequence"/>
</dbReference>
<feature type="domain" description="Phosphatidylinositol-specific phospholipase C X" evidence="11">
    <location>
        <begin position="99"/>
        <end position="208"/>
    </location>
</feature>
<evidence type="ECO:0000256" key="5">
    <source>
        <dbReference type="ARBA" id="ARBA00022801"/>
    </source>
</evidence>
<dbReference type="SUPFAM" id="SSF47473">
    <property type="entry name" value="EF-hand"/>
    <property type="match status" value="1"/>
</dbReference>
<dbReference type="Pfam" id="PF09279">
    <property type="entry name" value="EF-hand_like"/>
    <property type="match status" value="1"/>
</dbReference>
<proteinExistence type="predicted"/>